<reference evidence="2" key="1">
    <citation type="submission" date="2016-10" db="EMBL/GenBank/DDBJ databases">
        <authorList>
            <person name="Varghese N."/>
            <person name="Submissions S."/>
        </authorList>
    </citation>
    <scope>NUCLEOTIDE SEQUENCE [LARGE SCALE GENOMIC DNA]</scope>
    <source>
        <strain evidence="2">DSM 15282</strain>
    </source>
</reference>
<dbReference type="SUPFAM" id="SSF69047">
    <property type="entry name" value="Hypothetical protein YjbJ"/>
    <property type="match status" value="1"/>
</dbReference>
<name>A0A1I5DRN0_9BACT</name>
<organism evidence="1 2">
    <name type="scientific">Algoriphagus ornithinivorans</name>
    <dbReference type="NCBI Taxonomy" id="226506"/>
    <lineage>
        <taxon>Bacteria</taxon>
        <taxon>Pseudomonadati</taxon>
        <taxon>Bacteroidota</taxon>
        <taxon>Cytophagia</taxon>
        <taxon>Cytophagales</taxon>
        <taxon>Cyclobacteriaceae</taxon>
        <taxon>Algoriphagus</taxon>
    </lineage>
</organism>
<evidence type="ECO:0000313" key="1">
    <source>
        <dbReference type="EMBL" id="SFO01912.1"/>
    </source>
</evidence>
<evidence type="ECO:0008006" key="3">
    <source>
        <dbReference type="Google" id="ProtNLM"/>
    </source>
</evidence>
<dbReference type="InterPro" id="IPR036629">
    <property type="entry name" value="YjbJ_sf"/>
</dbReference>
<keyword evidence="2" id="KW-1185">Reference proteome</keyword>
<gene>
    <name evidence="1" type="ORF">SAMN04488519_103123</name>
</gene>
<dbReference type="STRING" id="226506.SAMN04488519_103123"/>
<dbReference type="Proteomes" id="UP000199564">
    <property type="component" value="Unassembled WGS sequence"/>
</dbReference>
<sequence>MMNIDLQHILASYWDEVKTKLKAHHPSLTEEDLSYIRGRDEELFLRLEKRLGKTTDEIKEELRKF</sequence>
<accession>A0A1I5DRN0</accession>
<evidence type="ECO:0000313" key="2">
    <source>
        <dbReference type="Proteomes" id="UP000199564"/>
    </source>
</evidence>
<dbReference type="EMBL" id="FOVW01000003">
    <property type="protein sequence ID" value="SFO01912.1"/>
    <property type="molecule type" value="Genomic_DNA"/>
</dbReference>
<dbReference type="AlphaFoldDB" id="A0A1I5DRN0"/>
<dbReference type="Gene3D" id="1.10.1470.10">
    <property type="entry name" value="YjbJ"/>
    <property type="match status" value="1"/>
</dbReference>
<dbReference type="RefSeq" id="WP_217643090.1">
    <property type="nucleotide sequence ID" value="NZ_FOVW01000003.1"/>
</dbReference>
<protein>
    <recommendedName>
        <fullName evidence="3">General stress protein CsbD</fullName>
    </recommendedName>
</protein>
<proteinExistence type="predicted"/>